<evidence type="ECO:0000313" key="1">
    <source>
        <dbReference type="EMBL" id="KAH7666285.1"/>
    </source>
</evidence>
<gene>
    <name evidence="1" type="ORF">IHE45_13G091400</name>
</gene>
<accession>A0ACB7UZU7</accession>
<name>A0ACB7UZU7_DIOAL</name>
<evidence type="ECO:0000313" key="2">
    <source>
        <dbReference type="Proteomes" id="UP000827976"/>
    </source>
</evidence>
<dbReference type="EMBL" id="CM037023">
    <property type="protein sequence ID" value="KAH7666285.1"/>
    <property type="molecule type" value="Genomic_DNA"/>
</dbReference>
<sequence>MEKTLYSNLMPIKCLIECLKEIPVPQCSDLGGRGQREGNFGLFKSMVCDGLRLETSEISCLIGVITGAGSETMKLGVHCVVIKSGFESETCVATALIGFYSALNDLRSAKHLFCQVHVKDLILWSAMVSAYCKNGLFFDAIHTFAEMQDFGVCPNSVTLLSVLLACANTASLRCGKPVHCFSIRRGFDSETSLQNALVDMYVKCSRLETSMIVFDFIKQKDIISWKSIIIGCIEFDKVRKAVMLFSKMRASQTEPDEIIIRNIISMCACSQTNDFMMFGFGMHGLVIKSGLSTSTSVGTALLRMYAEFKEVETVETLFEQLEQKDIIAWSAMISVYAHSENPVLALEMFNRMKLSNIEANEITLVSLLQACSSLEAFNIGRSIHARLTRTVYSLNLYTASALIDFYCKIGKLSEGKALFNRLKNKDLVSWSSMIKGYGINGCGEEAIGVFLDMLEHGIKPNEVVFISLLSACSHCGMVDQGLNLFNAMEHDYSIKPTPAHYACIVDMLGRQGDVAGGLKFITSRMQIKPDVNVWGTLLSWCRVTANGDTDTKVAEIAAEQLMKLDPDNPSYYVLLSNMYSEIGKWEDAERIRLLIDEKWLRKSAGISMV</sequence>
<keyword evidence="2" id="KW-1185">Reference proteome</keyword>
<proteinExistence type="predicted"/>
<reference evidence="2" key="1">
    <citation type="journal article" date="2022" name="Nat. Commun.">
        <title>Chromosome evolution and the genetic basis of agronomically important traits in greater yam.</title>
        <authorList>
            <person name="Bredeson J.V."/>
            <person name="Lyons J.B."/>
            <person name="Oniyinde I.O."/>
            <person name="Okereke N.R."/>
            <person name="Kolade O."/>
            <person name="Nnabue I."/>
            <person name="Nwadili C.O."/>
            <person name="Hribova E."/>
            <person name="Parker M."/>
            <person name="Nwogha J."/>
            <person name="Shu S."/>
            <person name="Carlson J."/>
            <person name="Kariba R."/>
            <person name="Muthemba S."/>
            <person name="Knop K."/>
            <person name="Barton G.J."/>
            <person name="Sherwood A.V."/>
            <person name="Lopez-Montes A."/>
            <person name="Asiedu R."/>
            <person name="Jamnadass R."/>
            <person name="Muchugi A."/>
            <person name="Goodstein D."/>
            <person name="Egesi C.N."/>
            <person name="Featherston J."/>
            <person name="Asfaw A."/>
            <person name="Simpson G.G."/>
            <person name="Dolezel J."/>
            <person name="Hendre P.S."/>
            <person name="Van Deynze A."/>
            <person name="Kumar P.L."/>
            <person name="Obidiegwu J.E."/>
            <person name="Bhattacharjee R."/>
            <person name="Rokhsar D.S."/>
        </authorList>
    </citation>
    <scope>NUCLEOTIDE SEQUENCE [LARGE SCALE GENOMIC DNA]</scope>
    <source>
        <strain evidence="2">cv. TDa95/00328</strain>
    </source>
</reference>
<protein>
    <submittedName>
        <fullName evidence="1">TPR-like protein</fullName>
    </submittedName>
</protein>
<organism evidence="1 2">
    <name type="scientific">Dioscorea alata</name>
    <name type="common">Purple yam</name>
    <dbReference type="NCBI Taxonomy" id="55571"/>
    <lineage>
        <taxon>Eukaryota</taxon>
        <taxon>Viridiplantae</taxon>
        <taxon>Streptophyta</taxon>
        <taxon>Embryophyta</taxon>
        <taxon>Tracheophyta</taxon>
        <taxon>Spermatophyta</taxon>
        <taxon>Magnoliopsida</taxon>
        <taxon>Liliopsida</taxon>
        <taxon>Dioscoreales</taxon>
        <taxon>Dioscoreaceae</taxon>
        <taxon>Dioscorea</taxon>
    </lineage>
</organism>
<dbReference type="Proteomes" id="UP000827976">
    <property type="component" value="Chromosome 13"/>
</dbReference>
<comment type="caution">
    <text evidence="1">The sequence shown here is derived from an EMBL/GenBank/DDBJ whole genome shotgun (WGS) entry which is preliminary data.</text>
</comment>